<dbReference type="InterPro" id="IPR001041">
    <property type="entry name" value="2Fe-2S_ferredoxin-type"/>
</dbReference>
<evidence type="ECO:0000313" key="2">
    <source>
        <dbReference type="EMBL" id="MXR50316.1"/>
    </source>
</evidence>
<dbReference type="Pfam" id="PF00111">
    <property type="entry name" value="Fer2"/>
    <property type="match status" value="1"/>
</dbReference>
<sequence length="106" mass="11325">MPTVSVDGREIECERGANLRDVLSAAGVSVYNGGATYLNCRGLGSCGTCAVEIDGEVTEPTAIERARLSIPPHDPESGLRLACQTTVEGDLTVRKHEGFWGHHTEE</sequence>
<dbReference type="GO" id="GO:0051536">
    <property type="term" value="F:iron-sulfur cluster binding"/>
    <property type="evidence" value="ECO:0007669"/>
    <property type="project" value="InterPro"/>
</dbReference>
<name>A0A6B0T253_9EURY</name>
<dbReference type="Gene3D" id="3.10.20.30">
    <property type="match status" value="1"/>
</dbReference>
<dbReference type="AlphaFoldDB" id="A0A6B0T253"/>
<evidence type="ECO:0000259" key="1">
    <source>
        <dbReference type="PROSITE" id="PS51085"/>
    </source>
</evidence>
<comment type="caution">
    <text evidence="2">The sequence shown here is derived from an EMBL/GenBank/DDBJ whole genome shotgun (WGS) entry which is preliminary data.</text>
</comment>
<protein>
    <submittedName>
        <fullName evidence="2">2Fe-2S iron-sulfur cluster binding domain-containing protein</fullName>
    </submittedName>
</protein>
<gene>
    <name evidence="2" type="ORF">GRX03_01660</name>
</gene>
<accession>A0A6B0T253</accession>
<evidence type="ECO:0000313" key="3">
    <source>
        <dbReference type="Proteomes" id="UP000466535"/>
    </source>
</evidence>
<dbReference type="PROSITE" id="PS51085">
    <property type="entry name" value="2FE2S_FER_2"/>
    <property type="match status" value="1"/>
</dbReference>
<dbReference type="OrthoDB" id="180223at2157"/>
<dbReference type="CDD" id="cd00207">
    <property type="entry name" value="fer2"/>
    <property type="match status" value="1"/>
</dbReference>
<dbReference type="InterPro" id="IPR036010">
    <property type="entry name" value="2Fe-2S_ferredoxin-like_sf"/>
</dbReference>
<dbReference type="SUPFAM" id="SSF54292">
    <property type="entry name" value="2Fe-2S ferredoxin-like"/>
    <property type="match status" value="1"/>
</dbReference>
<proteinExistence type="predicted"/>
<dbReference type="EMBL" id="WUUT01000001">
    <property type="protein sequence ID" value="MXR50316.1"/>
    <property type="molecule type" value="Genomic_DNA"/>
</dbReference>
<reference evidence="2 3" key="1">
    <citation type="submission" date="2019-12" db="EMBL/GenBank/DDBJ databases">
        <title>Isolation and characterization of three novel carbon monoxide-oxidizing members of Halobacteria from salione crusts and soils.</title>
        <authorList>
            <person name="Myers M.R."/>
            <person name="King G.M."/>
        </authorList>
    </citation>
    <scope>NUCLEOTIDE SEQUENCE [LARGE SCALE GENOMIC DNA]</scope>
    <source>
        <strain evidence="2 3">WSH3</strain>
    </source>
</reference>
<keyword evidence="3" id="KW-1185">Reference proteome</keyword>
<dbReference type="Proteomes" id="UP000466535">
    <property type="component" value="Unassembled WGS sequence"/>
</dbReference>
<organism evidence="2 3">
    <name type="scientific">Halovenus carboxidivorans</name>
    <dbReference type="NCBI Taxonomy" id="2692199"/>
    <lineage>
        <taxon>Archaea</taxon>
        <taxon>Methanobacteriati</taxon>
        <taxon>Methanobacteriota</taxon>
        <taxon>Stenosarchaea group</taxon>
        <taxon>Halobacteria</taxon>
        <taxon>Halobacteriales</taxon>
        <taxon>Haloarculaceae</taxon>
        <taxon>Halovenus</taxon>
    </lineage>
</organism>
<dbReference type="RefSeq" id="WP_159762458.1">
    <property type="nucleotide sequence ID" value="NZ_WUUT01000001.1"/>
</dbReference>
<dbReference type="InterPro" id="IPR012675">
    <property type="entry name" value="Beta-grasp_dom_sf"/>
</dbReference>
<feature type="domain" description="2Fe-2S ferredoxin-type" evidence="1">
    <location>
        <begin position="1"/>
        <end position="99"/>
    </location>
</feature>